<gene>
    <name evidence="3" type="ORF">Tsubulata_044339</name>
</gene>
<dbReference type="OrthoDB" id="2012405at2759"/>
<evidence type="ECO:0000313" key="4">
    <source>
        <dbReference type="Proteomes" id="UP001141552"/>
    </source>
</evidence>
<sequence>MGFLHKLWDETLAGPAPEAGLGKLRKYDSFSGRSSPRMVSNINNPEAGICITRSITVLRRNNNNLPLDPEGSGRESPSVPITPGTPFSPGTPPGYFRRAGSRRSTVRAAENVDEQRTPTANYDWVIMSALDR</sequence>
<feature type="region of interest" description="Disordered" evidence="2">
    <location>
        <begin position="61"/>
        <end position="119"/>
    </location>
</feature>
<dbReference type="PANTHER" id="PTHR33565:SF20">
    <property type="entry name" value="DORMANCY-ASSOCIATED PROTEIN HOMOLOG 4"/>
    <property type="match status" value="1"/>
</dbReference>
<evidence type="ECO:0000256" key="1">
    <source>
        <dbReference type="ARBA" id="ARBA00010502"/>
    </source>
</evidence>
<reference evidence="3" key="1">
    <citation type="submission" date="2022-02" db="EMBL/GenBank/DDBJ databases">
        <authorList>
            <person name="Henning P.M."/>
            <person name="McCubbin A.G."/>
            <person name="Shore J.S."/>
        </authorList>
    </citation>
    <scope>NUCLEOTIDE SEQUENCE</scope>
    <source>
        <strain evidence="3">F60SS</strain>
        <tissue evidence="3">Leaves</tissue>
    </source>
</reference>
<organism evidence="3 4">
    <name type="scientific">Turnera subulata</name>
    <dbReference type="NCBI Taxonomy" id="218843"/>
    <lineage>
        <taxon>Eukaryota</taxon>
        <taxon>Viridiplantae</taxon>
        <taxon>Streptophyta</taxon>
        <taxon>Embryophyta</taxon>
        <taxon>Tracheophyta</taxon>
        <taxon>Spermatophyta</taxon>
        <taxon>Magnoliopsida</taxon>
        <taxon>eudicotyledons</taxon>
        <taxon>Gunneridae</taxon>
        <taxon>Pentapetalae</taxon>
        <taxon>rosids</taxon>
        <taxon>fabids</taxon>
        <taxon>Malpighiales</taxon>
        <taxon>Passifloraceae</taxon>
        <taxon>Turnera</taxon>
    </lineage>
</organism>
<evidence type="ECO:0000313" key="3">
    <source>
        <dbReference type="EMBL" id="KAJ4837208.1"/>
    </source>
</evidence>
<evidence type="ECO:0000256" key="2">
    <source>
        <dbReference type="SAM" id="MobiDB-lite"/>
    </source>
</evidence>
<dbReference type="AlphaFoldDB" id="A0A9Q0JD46"/>
<proteinExistence type="inferred from homology"/>
<accession>A0A9Q0JD46</accession>
<comment type="caution">
    <text evidence="3">The sequence shown here is derived from an EMBL/GenBank/DDBJ whole genome shotgun (WGS) entry which is preliminary data.</text>
</comment>
<dbReference type="PANTHER" id="PTHR33565">
    <property type="entry name" value="DORMANCY-ASSOCIATED PROTEIN 1"/>
    <property type="match status" value="1"/>
</dbReference>
<dbReference type="Pfam" id="PF05564">
    <property type="entry name" value="Auxin_repressed"/>
    <property type="match status" value="1"/>
</dbReference>
<reference evidence="3" key="2">
    <citation type="journal article" date="2023" name="Plants (Basel)">
        <title>Annotation of the Turnera subulata (Passifloraceae) Draft Genome Reveals the S-Locus Evolved after the Divergence of Turneroideae from Passifloroideae in a Stepwise Manner.</title>
        <authorList>
            <person name="Henning P.M."/>
            <person name="Roalson E.H."/>
            <person name="Mir W."/>
            <person name="McCubbin A.G."/>
            <person name="Shore J.S."/>
        </authorList>
    </citation>
    <scope>NUCLEOTIDE SEQUENCE</scope>
    <source>
        <strain evidence="3">F60SS</strain>
    </source>
</reference>
<dbReference type="Proteomes" id="UP001141552">
    <property type="component" value="Unassembled WGS sequence"/>
</dbReference>
<dbReference type="EMBL" id="JAKUCV010003902">
    <property type="protein sequence ID" value="KAJ4837208.1"/>
    <property type="molecule type" value="Genomic_DNA"/>
</dbReference>
<protein>
    <submittedName>
        <fullName evidence="3">Uncharacterized protein</fullName>
    </submittedName>
</protein>
<comment type="similarity">
    <text evidence="1">Belongs to the DRM1/ARP family.</text>
</comment>
<dbReference type="InterPro" id="IPR008406">
    <property type="entry name" value="DRM/ARP"/>
</dbReference>
<keyword evidence="4" id="KW-1185">Reference proteome</keyword>
<name>A0A9Q0JD46_9ROSI</name>